<evidence type="ECO:0000313" key="6">
    <source>
        <dbReference type="EMBL" id="RDE18850.1"/>
    </source>
</evidence>
<evidence type="ECO:0000256" key="3">
    <source>
        <dbReference type="SAM" id="Phobius"/>
    </source>
</evidence>
<dbReference type="OrthoDB" id="9812260at2"/>
<dbReference type="CDD" id="cd12912">
    <property type="entry name" value="PDC2_MCP_like"/>
    <property type="match status" value="1"/>
</dbReference>
<dbReference type="GO" id="GO:0016020">
    <property type="term" value="C:membrane"/>
    <property type="evidence" value="ECO:0007669"/>
    <property type="project" value="InterPro"/>
</dbReference>
<organism evidence="6 7">
    <name type="scientific">Motiliproteus coralliicola</name>
    <dbReference type="NCBI Taxonomy" id="2283196"/>
    <lineage>
        <taxon>Bacteria</taxon>
        <taxon>Pseudomonadati</taxon>
        <taxon>Pseudomonadota</taxon>
        <taxon>Gammaproteobacteria</taxon>
        <taxon>Oceanospirillales</taxon>
        <taxon>Oceanospirillaceae</taxon>
        <taxon>Motiliproteus</taxon>
    </lineage>
</organism>
<accession>A0A369WA13</accession>
<dbReference type="CDD" id="cd06225">
    <property type="entry name" value="HAMP"/>
    <property type="match status" value="1"/>
</dbReference>
<evidence type="ECO:0000256" key="2">
    <source>
        <dbReference type="SAM" id="MobiDB-lite"/>
    </source>
</evidence>
<dbReference type="SUPFAM" id="SSF55073">
    <property type="entry name" value="Nucleotide cyclase"/>
    <property type="match status" value="1"/>
</dbReference>
<proteinExistence type="predicted"/>
<protein>
    <submittedName>
        <fullName evidence="6">Diguanylate cyclase</fullName>
    </submittedName>
</protein>
<dbReference type="Pfam" id="PF00990">
    <property type="entry name" value="GGDEF"/>
    <property type="match status" value="1"/>
</dbReference>
<name>A0A369WA13_9GAMM</name>
<dbReference type="Gene3D" id="3.30.70.270">
    <property type="match status" value="1"/>
</dbReference>
<keyword evidence="3" id="KW-0472">Membrane</keyword>
<feature type="domain" description="GGDEF" evidence="5">
    <location>
        <begin position="411"/>
        <end position="544"/>
    </location>
</feature>
<gene>
    <name evidence="6" type="ORF">DV711_14625</name>
</gene>
<dbReference type="PANTHER" id="PTHR46663:SF2">
    <property type="entry name" value="GGDEF DOMAIN-CONTAINING PROTEIN"/>
    <property type="match status" value="1"/>
</dbReference>
<dbReference type="Pfam" id="PF00672">
    <property type="entry name" value="HAMP"/>
    <property type="match status" value="1"/>
</dbReference>
<dbReference type="GO" id="GO:0003824">
    <property type="term" value="F:catalytic activity"/>
    <property type="evidence" value="ECO:0007669"/>
    <property type="project" value="UniProtKB-ARBA"/>
</dbReference>
<keyword evidence="7" id="KW-1185">Reference proteome</keyword>
<feature type="transmembrane region" description="Helical" evidence="3">
    <location>
        <begin position="7"/>
        <end position="28"/>
    </location>
</feature>
<evidence type="ECO:0000313" key="7">
    <source>
        <dbReference type="Proteomes" id="UP000253769"/>
    </source>
</evidence>
<dbReference type="PROSITE" id="PS50885">
    <property type="entry name" value="HAMP"/>
    <property type="match status" value="1"/>
</dbReference>
<feature type="domain" description="HAMP" evidence="4">
    <location>
        <begin position="296"/>
        <end position="350"/>
    </location>
</feature>
<dbReference type="CDD" id="cd01949">
    <property type="entry name" value="GGDEF"/>
    <property type="match status" value="1"/>
</dbReference>
<sequence>MNIRLRYILFAAFTLVSLVPVLFLTYWVQNSALEKEVNAVNEKHLLLAQNLTGALSRYVTDVSESFRLSTNVLNEHPDLPRHLAELLSSMDIRVVAELKPGAKSVQPILGKQDRLPANPAKILESELNRAADAGPDSILFSGIKRNAEGDPMLYLLRQRADGEGCFIAGLATDFIIEVQEKVSFGRKGHAAIVDADGLVLAHPKPDWRLAMKDISKVSAVQLMMAGETGVTTFHSPAMKADMIAGYATVPDVGWGVMIPQPYQELVDKAGDVRFIALAISSLGVTVAALISWWLAGLIAGPIKEVIESAQKLSQGEANQVSENEVAGAKELKQLAISFNRMAKDVLSARKNLEHKVAERTRELTDEISQRVIIENKIRHLASHDDLTGVANRTLLMDRLQMRLADSRRRDEQAALLFLDLDRFKPVNDRLGHSIGDLLLKAVAERLTEATREADTVARYGGDEFVIVLGPYEKLEHVEGFATKILQSLQQPFQIESHLLSIGASIGIAVADTQTNTPESLLHKADHAMYKAKQAGRNRIAFAGRDYPGLSPTQAAVENPEEPDSER</sequence>
<dbReference type="FunFam" id="3.30.70.270:FF:000001">
    <property type="entry name" value="Diguanylate cyclase domain protein"/>
    <property type="match status" value="1"/>
</dbReference>
<comment type="caution">
    <text evidence="6">The sequence shown here is derived from an EMBL/GenBank/DDBJ whole genome shotgun (WGS) entry which is preliminary data.</text>
</comment>
<dbReference type="PANTHER" id="PTHR46663">
    <property type="entry name" value="DIGUANYLATE CYCLASE DGCT-RELATED"/>
    <property type="match status" value="1"/>
</dbReference>
<dbReference type="Gene3D" id="6.10.340.10">
    <property type="match status" value="1"/>
</dbReference>
<dbReference type="GO" id="GO:0007165">
    <property type="term" value="P:signal transduction"/>
    <property type="evidence" value="ECO:0007669"/>
    <property type="project" value="InterPro"/>
</dbReference>
<reference evidence="6 7" key="1">
    <citation type="submission" date="2018-07" db="EMBL/GenBank/DDBJ databases">
        <title>Motiliproteus coralliicola sp. nov., a bacterium isolated from Coral.</title>
        <authorList>
            <person name="Wang G."/>
        </authorList>
    </citation>
    <scope>NUCLEOTIDE SEQUENCE [LARGE SCALE GENOMIC DNA]</scope>
    <source>
        <strain evidence="6 7">C34</strain>
    </source>
</reference>
<evidence type="ECO:0000256" key="1">
    <source>
        <dbReference type="ARBA" id="ARBA00001946"/>
    </source>
</evidence>
<dbReference type="NCBIfam" id="TIGR00254">
    <property type="entry name" value="GGDEF"/>
    <property type="match status" value="1"/>
</dbReference>
<keyword evidence="3" id="KW-1133">Transmembrane helix</keyword>
<dbReference type="InterPro" id="IPR043128">
    <property type="entry name" value="Rev_trsase/Diguanyl_cyclase"/>
</dbReference>
<dbReference type="PROSITE" id="PS50887">
    <property type="entry name" value="GGDEF"/>
    <property type="match status" value="1"/>
</dbReference>
<dbReference type="InterPro" id="IPR003660">
    <property type="entry name" value="HAMP_dom"/>
</dbReference>
<dbReference type="InterPro" id="IPR052163">
    <property type="entry name" value="DGC-Regulatory_Protein"/>
</dbReference>
<dbReference type="Proteomes" id="UP000253769">
    <property type="component" value="Unassembled WGS sequence"/>
</dbReference>
<dbReference type="AlphaFoldDB" id="A0A369WA13"/>
<dbReference type="Gene3D" id="3.30.450.20">
    <property type="entry name" value="PAS domain"/>
    <property type="match status" value="1"/>
</dbReference>
<feature type="region of interest" description="Disordered" evidence="2">
    <location>
        <begin position="542"/>
        <end position="566"/>
    </location>
</feature>
<evidence type="ECO:0000259" key="4">
    <source>
        <dbReference type="PROSITE" id="PS50885"/>
    </source>
</evidence>
<keyword evidence="3" id="KW-0812">Transmembrane</keyword>
<dbReference type="InterPro" id="IPR029787">
    <property type="entry name" value="Nucleotide_cyclase"/>
</dbReference>
<dbReference type="EMBL" id="QQOH01000004">
    <property type="protein sequence ID" value="RDE18850.1"/>
    <property type="molecule type" value="Genomic_DNA"/>
</dbReference>
<dbReference type="SMART" id="SM00267">
    <property type="entry name" value="GGDEF"/>
    <property type="match status" value="1"/>
</dbReference>
<dbReference type="InterPro" id="IPR000160">
    <property type="entry name" value="GGDEF_dom"/>
</dbReference>
<comment type="cofactor">
    <cofactor evidence="1">
        <name>Mg(2+)</name>
        <dbReference type="ChEBI" id="CHEBI:18420"/>
    </cofactor>
</comment>
<evidence type="ECO:0000259" key="5">
    <source>
        <dbReference type="PROSITE" id="PS50887"/>
    </source>
</evidence>